<reference evidence="3 4" key="1">
    <citation type="submission" date="2021-03" db="EMBL/GenBank/DDBJ databases">
        <authorList>
            <person name="So Y."/>
        </authorList>
    </citation>
    <scope>NUCLEOTIDE SEQUENCE [LARGE SCALE GENOMIC DNA]</scope>
    <source>
        <strain evidence="3 4">PWR1</strain>
    </source>
</reference>
<evidence type="ECO:0000313" key="4">
    <source>
        <dbReference type="Proteomes" id="UP000680815"/>
    </source>
</evidence>
<name>A0ABS4AV67_9PROT</name>
<feature type="chain" id="PRO_5045486411" evidence="2">
    <location>
        <begin position="23"/>
        <end position="138"/>
    </location>
</feature>
<proteinExistence type="predicted"/>
<protein>
    <submittedName>
        <fullName evidence="3">Uncharacterized protein</fullName>
    </submittedName>
</protein>
<feature type="region of interest" description="Disordered" evidence="1">
    <location>
        <begin position="107"/>
        <end position="138"/>
    </location>
</feature>
<comment type="caution">
    <text evidence="3">The sequence shown here is derived from an EMBL/GenBank/DDBJ whole genome shotgun (WGS) entry which is preliminary data.</text>
</comment>
<evidence type="ECO:0000313" key="3">
    <source>
        <dbReference type="EMBL" id="MBP0465263.1"/>
    </source>
</evidence>
<dbReference type="Proteomes" id="UP000680815">
    <property type="component" value="Unassembled WGS sequence"/>
</dbReference>
<organism evidence="3 4">
    <name type="scientific">Roseomonas nitratireducens</name>
    <dbReference type="NCBI Taxonomy" id="2820810"/>
    <lineage>
        <taxon>Bacteria</taxon>
        <taxon>Pseudomonadati</taxon>
        <taxon>Pseudomonadota</taxon>
        <taxon>Alphaproteobacteria</taxon>
        <taxon>Acetobacterales</taxon>
        <taxon>Roseomonadaceae</taxon>
        <taxon>Roseomonas</taxon>
    </lineage>
</organism>
<dbReference type="EMBL" id="JAGIYZ010000014">
    <property type="protein sequence ID" value="MBP0465263.1"/>
    <property type="molecule type" value="Genomic_DNA"/>
</dbReference>
<accession>A0ABS4AV67</accession>
<evidence type="ECO:0000256" key="1">
    <source>
        <dbReference type="SAM" id="MobiDB-lite"/>
    </source>
</evidence>
<feature type="signal peptide" evidence="2">
    <location>
        <begin position="1"/>
        <end position="22"/>
    </location>
</feature>
<dbReference type="RefSeq" id="WP_209352652.1">
    <property type="nucleotide sequence ID" value="NZ_JAGIYZ010000014.1"/>
</dbReference>
<evidence type="ECO:0000256" key="2">
    <source>
        <dbReference type="SAM" id="SignalP"/>
    </source>
</evidence>
<feature type="compositionally biased region" description="Low complexity" evidence="1">
    <location>
        <begin position="107"/>
        <end position="121"/>
    </location>
</feature>
<sequence length="138" mass="14807">MWRLPIRLSALFLLALPDPAQAQNEPFRIVNAAALPAVALHLARSGAEDWGRNLLNQGPVRPGAFFAMRMPEGAGCRFDIRLVLQDGQEVIRRDADVCAERLQTMAPGMPAAPPRAEAPLPQVGGGDRLLPTVGGARP</sequence>
<keyword evidence="4" id="KW-1185">Reference proteome</keyword>
<keyword evidence="2" id="KW-0732">Signal</keyword>
<gene>
    <name evidence="3" type="ORF">J5Y09_15160</name>
</gene>